<gene>
    <name evidence="1" type="ORF">Ga0123461_0860</name>
</gene>
<dbReference type="PANTHER" id="PTHR34374:SF1">
    <property type="entry name" value="LARGE RIBOSOMAL RNA SUBUNIT ACCUMULATION PROTEIN YCED HOMOLOG 1, CHLOROPLASTIC"/>
    <property type="match status" value="1"/>
</dbReference>
<dbReference type="AlphaFoldDB" id="A0A2K8KWK2"/>
<dbReference type="RefSeq" id="WP_100277191.1">
    <property type="nucleotide sequence ID" value="NZ_CP018799.1"/>
</dbReference>
<dbReference type="Pfam" id="PF02620">
    <property type="entry name" value="YceD"/>
    <property type="match status" value="1"/>
</dbReference>
<name>A0A2K8KWK2_MARES</name>
<protein>
    <recommendedName>
        <fullName evidence="3">DUF177 domain-containing protein</fullName>
    </recommendedName>
</protein>
<accession>A0A2K8KWK2</accession>
<keyword evidence="2" id="KW-1185">Reference proteome</keyword>
<dbReference type="Proteomes" id="UP000231701">
    <property type="component" value="Chromosome"/>
</dbReference>
<proteinExistence type="predicted"/>
<dbReference type="InterPro" id="IPR003772">
    <property type="entry name" value="YceD"/>
</dbReference>
<organism evidence="1 2">
    <name type="scientific">Mariprofundus aestuarium</name>
    <dbReference type="NCBI Taxonomy" id="1921086"/>
    <lineage>
        <taxon>Bacteria</taxon>
        <taxon>Pseudomonadati</taxon>
        <taxon>Pseudomonadota</taxon>
        <taxon>Candidatius Mariprofundia</taxon>
        <taxon>Mariprofundales</taxon>
        <taxon>Mariprofundaceae</taxon>
        <taxon>Mariprofundus</taxon>
    </lineage>
</organism>
<evidence type="ECO:0000313" key="2">
    <source>
        <dbReference type="Proteomes" id="UP000231701"/>
    </source>
</evidence>
<evidence type="ECO:0000313" key="1">
    <source>
        <dbReference type="EMBL" id="ATX79280.1"/>
    </source>
</evidence>
<dbReference type="KEGG" id="maes:Ga0123461_0860"/>
<dbReference type="OrthoDB" id="9790372at2"/>
<evidence type="ECO:0008006" key="3">
    <source>
        <dbReference type="Google" id="ProtNLM"/>
    </source>
</evidence>
<dbReference type="PANTHER" id="PTHR34374">
    <property type="entry name" value="LARGE RIBOSOMAL RNA SUBUNIT ACCUMULATION PROTEIN YCED HOMOLOG 1, CHLOROPLASTIC"/>
    <property type="match status" value="1"/>
</dbReference>
<sequence length="177" mass="19761">MQRQWFVTLQNLPAAGRAWDVEVPKKLLQDSDFGVVDVVAGLCGDVYWSLLLERQGDLFHLTGQWRAEMPRQCSRCNAAFNWQVIGQTERQFQLGPEPVNEEGDSGCEYIAAPGEVNLVDVLREDIWLAWKADVICSETCKGLCQGCGNNLNTGVCKCEQDDSDHPFAALRNLKLDG</sequence>
<reference evidence="1 2" key="1">
    <citation type="submission" date="2016-12" db="EMBL/GenBank/DDBJ databases">
        <title>Isolation and genomic insights into novel planktonic Zetaproteobacteria from stratified waters of the Chesapeake Bay.</title>
        <authorList>
            <person name="McAllister S.M."/>
            <person name="Kato S."/>
            <person name="Chan C.S."/>
            <person name="Chiu B.K."/>
            <person name="Field E.K."/>
        </authorList>
    </citation>
    <scope>NUCLEOTIDE SEQUENCE [LARGE SCALE GENOMIC DNA]</scope>
    <source>
        <strain evidence="1 2">CP-5</strain>
    </source>
</reference>
<dbReference type="EMBL" id="CP018799">
    <property type="protein sequence ID" value="ATX79280.1"/>
    <property type="molecule type" value="Genomic_DNA"/>
</dbReference>